<dbReference type="EMBL" id="CP000557">
    <property type="protein sequence ID" value="ABO68477.1"/>
    <property type="molecule type" value="Genomic_DNA"/>
</dbReference>
<dbReference type="RefSeq" id="WP_011888267.1">
    <property type="nucleotide sequence ID" value="NC_009328.1"/>
</dbReference>
<sequence>MEKRLTKPPVVGGFIVEHRRILPFALFPYDAIRDESSSFAPQFPFLIGLIFAFSLLNCVNSYSISAFPRHPIGRRSLSKMGDNERKCAEVKKESLRMLIHLELNKAKR</sequence>
<dbReference type="Proteomes" id="UP000001578">
    <property type="component" value="Chromosome"/>
</dbReference>
<evidence type="ECO:0000256" key="1">
    <source>
        <dbReference type="SAM" id="Phobius"/>
    </source>
</evidence>
<keyword evidence="1" id="KW-0812">Transmembrane</keyword>
<proteinExistence type="predicted"/>
<keyword evidence="1" id="KW-0472">Membrane</keyword>
<name>A4IT23_GEOTN</name>
<reference evidence="2 3" key="1">
    <citation type="journal article" date="2007" name="Proc. Natl. Acad. Sci. U.S.A.">
        <title>Genome and proteome of long-chain alkane degrading Geobacillus thermodenitrificans NG80-2 isolated from a deep-subsurface oil reservoir.</title>
        <authorList>
            <person name="Feng L."/>
            <person name="Wang W."/>
            <person name="Cheng J."/>
            <person name="Ren Y."/>
            <person name="Zhao G."/>
            <person name="Gao C."/>
            <person name="Tang Y."/>
            <person name="Liu X."/>
            <person name="Han W."/>
            <person name="Peng X."/>
            <person name="Liu R."/>
            <person name="Wang L."/>
        </authorList>
    </citation>
    <scope>NUCLEOTIDE SEQUENCE [LARGE SCALE GENOMIC DNA]</scope>
    <source>
        <strain evidence="2 3">NG80-2</strain>
    </source>
</reference>
<organism evidence="2 3">
    <name type="scientific">Geobacillus thermodenitrificans (strain NG80-2)</name>
    <dbReference type="NCBI Taxonomy" id="420246"/>
    <lineage>
        <taxon>Bacteria</taxon>
        <taxon>Bacillati</taxon>
        <taxon>Bacillota</taxon>
        <taxon>Bacilli</taxon>
        <taxon>Bacillales</taxon>
        <taxon>Anoxybacillaceae</taxon>
        <taxon>Geobacillus</taxon>
    </lineage>
</organism>
<accession>A4IT23</accession>
<dbReference type="eggNOG" id="COG5464">
    <property type="taxonomic scope" value="Bacteria"/>
</dbReference>
<dbReference type="AlphaFoldDB" id="A4IT23"/>
<dbReference type="KEGG" id="gtn:GTNG_3132"/>
<gene>
    <name evidence="2" type="ordered locus">GTNG_3132</name>
</gene>
<feature type="transmembrane region" description="Helical" evidence="1">
    <location>
        <begin position="43"/>
        <end position="67"/>
    </location>
</feature>
<evidence type="ECO:0000313" key="3">
    <source>
        <dbReference type="Proteomes" id="UP000001578"/>
    </source>
</evidence>
<protein>
    <submittedName>
        <fullName evidence="2">Uncharacterized protein</fullName>
    </submittedName>
</protein>
<dbReference type="HOGENOM" id="CLU_2193211_0_0_9"/>
<evidence type="ECO:0000313" key="2">
    <source>
        <dbReference type="EMBL" id="ABO68477.1"/>
    </source>
</evidence>
<keyword evidence="1" id="KW-1133">Transmembrane helix</keyword>